<proteinExistence type="predicted"/>
<protein>
    <submittedName>
        <fullName evidence="1">Baseplate wedge protein</fullName>
    </submittedName>
</protein>
<dbReference type="KEGG" id="vg:77945329"/>
<evidence type="ECO:0000313" key="1">
    <source>
        <dbReference type="EMBL" id="QIN96795.1"/>
    </source>
</evidence>
<sequence length="213" mass="24876">MATPKFFEMIKNNVEYAMKASHVGITDYIEITDFFRSLVLRRDVFETNTVYYTYTIQNGERPDQISYNEYGDEQFYWMILQANGITDYYNQWPLSDSELEEYALKKYGGNEGAGQIHHYETVETYDSDGVKVLEGGLVVPQDFVFYYPDTETVTLSSLPVAVTNLQYEKNLNEAKAEILLVDKKYIYDYKREWMLYLNKTPGGKSEVDISEIF</sequence>
<keyword evidence="2" id="KW-1185">Reference proteome</keyword>
<dbReference type="Pfam" id="PF11246">
    <property type="entry name" value="Phage_gp53"/>
    <property type="match status" value="1"/>
</dbReference>
<dbReference type="EMBL" id="MT162466">
    <property type="protein sequence ID" value="QIN96795.1"/>
    <property type="molecule type" value="Genomic_DNA"/>
</dbReference>
<reference evidence="1 2" key="1">
    <citation type="submission" date="2020-03" db="EMBL/GenBank/DDBJ databases">
        <title>The Isolation and Genome Sequence of a Novel Cyanophage S-N03 from the Huanghai Sea, China.</title>
        <authorList>
            <person name="Jiang T."/>
        </authorList>
    </citation>
    <scope>NUCLEOTIDE SEQUENCE [LARGE SCALE GENOMIC DNA]</scope>
</reference>
<evidence type="ECO:0000313" key="2">
    <source>
        <dbReference type="Proteomes" id="UP000502617"/>
    </source>
</evidence>
<dbReference type="RefSeq" id="YP_010669175.1">
    <property type="nucleotide sequence ID" value="NC_070959.1"/>
</dbReference>
<name>A0A6G8R5W9_9CAUD</name>
<organism evidence="1 2">
    <name type="scientific">Synechococcus phage S-N03</name>
    <dbReference type="NCBI Taxonomy" id="2718943"/>
    <lineage>
        <taxon>Viruses</taxon>
        <taxon>Duplodnaviria</taxon>
        <taxon>Heunggongvirae</taxon>
        <taxon>Uroviricota</taxon>
        <taxon>Caudoviricetes</taxon>
        <taxon>Pantevenvirales</taxon>
        <taxon>Kyanoviridae</taxon>
        <taxon>Huanghaivirus</taxon>
        <taxon>Huanghaivirus snothree</taxon>
    </lineage>
</organism>
<dbReference type="InterPro" id="IPR022607">
    <property type="entry name" value="Phage_T4_Gp53_baseplate_wedge"/>
</dbReference>
<dbReference type="GeneID" id="77945329"/>
<accession>A0A6G8R5W9</accession>
<dbReference type="Proteomes" id="UP000502617">
    <property type="component" value="Segment"/>
</dbReference>